<dbReference type="GO" id="GO:0003700">
    <property type="term" value="F:DNA-binding transcription factor activity"/>
    <property type="evidence" value="ECO:0007669"/>
    <property type="project" value="InterPro"/>
</dbReference>
<evidence type="ECO:0000313" key="6">
    <source>
        <dbReference type="Proteomes" id="UP000287605"/>
    </source>
</evidence>
<dbReference type="RefSeq" id="WP_126806265.1">
    <property type="nucleotide sequence ID" value="NZ_NGKA01000001.1"/>
</dbReference>
<evidence type="ECO:0000313" key="5">
    <source>
        <dbReference type="EMBL" id="RSU15648.1"/>
    </source>
</evidence>
<dbReference type="InterPro" id="IPR018060">
    <property type="entry name" value="HTH_AraC"/>
</dbReference>
<protein>
    <submittedName>
        <fullName evidence="5">AraC family transcriptional regulator</fullName>
    </submittedName>
</protein>
<dbReference type="Pfam" id="PF02311">
    <property type="entry name" value="AraC_binding"/>
    <property type="match status" value="1"/>
</dbReference>
<dbReference type="InterPro" id="IPR003313">
    <property type="entry name" value="AraC-bd"/>
</dbReference>
<dbReference type="InterPro" id="IPR020449">
    <property type="entry name" value="Tscrpt_reg_AraC-type_HTH"/>
</dbReference>
<dbReference type="EMBL" id="NGKA01000001">
    <property type="protein sequence ID" value="RSU15648.1"/>
    <property type="molecule type" value="Genomic_DNA"/>
</dbReference>
<dbReference type="SMART" id="SM00342">
    <property type="entry name" value="HTH_ARAC"/>
    <property type="match status" value="1"/>
</dbReference>
<dbReference type="PROSITE" id="PS00041">
    <property type="entry name" value="HTH_ARAC_FAMILY_1"/>
    <property type="match status" value="1"/>
</dbReference>
<dbReference type="Pfam" id="PF12833">
    <property type="entry name" value="HTH_18"/>
    <property type="match status" value="1"/>
</dbReference>
<keyword evidence="3" id="KW-0804">Transcription</keyword>
<keyword evidence="2" id="KW-0238">DNA-binding</keyword>
<dbReference type="InterPro" id="IPR014710">
    <property type="entry name" value="RmlC-like_jellyroll"/>
</dbReference>
<proteinExistence type="predicted"/>
<dbReference type="InterPro" id="IPR018062">
    <property type="entry name" value="HTH_AraC-typ_CS"/>
</dbReference>
<evidence type="ECO:0000256" key="3">
    <source>
        <dbReference type="ARBA" id="ARBA00023163"/>
    </source>
</evidence>
<dbReference type="Gene3D" id="2.60.120.10">
    <property type="entry name" value="Jelly Rolls"/>
    <property type="match status" value="1"/>
</dbReference>
<dbReference type="Proteomes" id="UP000287605">
    <property type="component" value="Unassembled WGS sequence"/>
</dbReference>
<dbReference type="PANTHER" id="PTHR43280">
    <property type="entry name" value="ARAC-FAMILY TRANSCRIPTIONAL REGULATOR"/>
    <property type="match status" value="1"/>
</dbReference>
<evidence type="ECO:0000256" key="2">
    <source>
        <dbReference type="ARBA" id="ARBA00023125"/>
    </source>
</evidence>
<keyword evidence="1" id="KW-0805">Transcription regulation</keyword>
<dbReference type="GO" id="GO:0043565">
    <property type="term" value="F:sequence-specific DNA binding"/>
    <property type="evidence" value="ECO:0007669"/>
    <property type="project" value="InterPro"/>
</dbReference>
<evidence type="ECO:0000256" key="1">
    <source>
        <dbReference type="ARBA" id="ARBA00023015"/>
    </source>
</evidence>
<dbReference type="PANTHER" id="PTHR43280:SF28">
    <property type="entry name" value="HTH-TYPE TRANSCRIPTIONAL ACTIVATOR RHAS"/>
    <property type="match status" value="1"/>
</dbReference>
<comment type="caution">
    <text evidence="5">The sequence shown here is derived from an EMBL/GenBank/DDBJ whole genome shotgun (WGS) entry which is preliminary data.</text>
</comment>
<gene>
    <name evidence="5" type="ORF">CBF29_00815</name>
</gene>
<dbReference type="PRINTS" id="PR00032">
    <property type="entry name" value="HTHARAC"/>
</dbReference>
<dbReference type="Gene3D" id="1.10.10.60">
    <property type="entry name" value="Homeodomain-like"/>
    <property type="match status" value="2"/>
</dbReference>
<feature type="domain" description="HTH araC/xylS-type" evidence="4">
    <location>
        <begin position="168"/>
        <end position="266"/>
    </location>
</feature>
<evidence type="ECO:0000259" key="4">
    <source>
        <dbReference type="PROSITE" id="PS01124"/>
    </source>
</evidence>
<name>A0A430B5S2_9ENTE</name>
<dbReference type="SUPFAM" id="SSF51182">
    <property type="entry name" value="RmlC-like cupins"/>
    <property type="match status" value="1"/>
</dbReference>
<organism evidence="5 6">
    <name type="scientific">Vagococcus elongatus</name>
    <dbReference type="NCBI Taxonomy" id="180344"/>
    <lineage>
        <taxon>Bacteria</taxon>
        <taxon>Bacillati</taxon>
        <taxon>Bacillota</taxon>
        <taxon>Bacilli</taxon>
        <taxon>Lactobacillales</taxon>
        <taxon>Enterococcaceae</taxon>
        <taxon>Vagococcus</taxon>
    </lineage>
</organism>
<dbReference type="InterPro" id="IPR009057">
    <property type="entry name" value="Homeodomain-like_sf"/>
</dbReference>
<dbReference type="OrthoDB" id="2329780at2"/>
<keyword evidence="6" id="KW-1185">Reference proteome</keyword>
<accession>A0A430B5S2</accession>
<dbReference type="PROSITE" id="PS01124">
    <property type="entry name" value="HTH_ARAC_FAMILY_2"/>
    <property type="match status" value="1"/>
</dbReference>
<dbReference type="SUPFAM" id="SSF46689">
    <property type="entry name" value="Homeodomain-like"/>
    <property type="match status" value="2"/>
</dbReference>
<dbReference type="InterPro" id="IPR011051">
    <property type="entry name" value="RmlC_Cupin_sf"/>
</dbReference>
<dbReference type="AlphaFoldDB" id="A0A430B5S2"/>
<sequence>MSDNIESFLAKSELIYIRHSRYTETEWHSSLHSHYFSEVLIVLNGKGEFLVENERYPIQRNDIIIVNPYVQHTETSSGEFPLWYIVIGINNIKFEKTVQENRSHFIFHEYSGELLPLLKMAIKELNENKWGSDAALKRLAEMILIQIYRDQKFTLIPVENKSVGKDSALIKDFIDKHFKEQLSLDDISDKVHLDKFYIIHTFKQNFDTTPMNYLMKKRIDNARNLLENTEYQISEISLINGFTSQSYFNQAFKKEVGMTPMKYRKKYRHSS</sequence>
<reference evidence="5 6" key="1">
    <citation type="submission" date="2017-05" db="EMBL/GenBank/DDBJ databases">
        <title>Vagococcus spp. assemblies.</title>
        <authorList>
            <person name="Gulvik C.A."/>
        </authorList>
    </citation>
    <scope>NUCLEOTIDE SEQUENCE [LARGE SCALE GENOMIC DNA]</scope>
    <source>
        <strain evidence="5 6">CCUG 51432</strain>
    </source>
</reference>